<evidence type="ECO:0000313" key="2">
    <source>
        <dbReference type="EMBL" id="SHL56215.1"/>
    </source>
</evidence>
<reference evidence="2 3" key="1">
    <citation type="submission" date="2016-11" db="EMBL/GenBank/DDBJ databases">
        <authorList>
            <person name="Jaros S."/>
            <person name="Januszkiewicz K."/>
            <person name="Wedrychowicz H."/>
        </authorList>
    </citation>
    <scope>NUCLEOTIDE SEQUENCE [LARGE SCALE GENOMIC DNA]</scope>
    <source>
        <strain evidence="2 3">GAS499</strain>
    </source>
</reference>
<dbReference type="OrthoDB" id="8163716at2"/>
<sequence length="104" mass="11340">MTAISSTAAQPAAPGRPGRFVRWIGLWANGLAEYLQRRAAIKALHEMDDRGLRDIGLARCHVEAAVYGVQIRSAGGFDDEHGRRHHHAVARASHAIPKPRPSSD</sequence>
<accession>A0A1M7BMF4</accession>
<evidence type="ECO:0000256" key="1">
    <source>
        <dbReference type="SAM" id="MobiDB-lite"/>
    </source>
</evidence>
<organism evidence="2 3">
    <name type="scientific">Bradyrhizobium lablabi</name>
    <dbReference type="NCBI Taxonomy" id="722472"/>
    <lineage>
        <taxon>Bacteria</taxon>
        <taxon>Pseudomonadati</taxon>
        <taxon>Pseudomonadota</taxon>
        <taxon>Alphaproteobacteria</taxon>
        <taxon>Hyphomicrobiales</taxon>
        <taxon>Nitrobacteraceae</taxon>
        <taxon>Bradyrhizobium</taxon>
    </lineage>
</organism>
<protein>
    <recommendedName>
        <fullName evidence="4">DUF1127 domain-containing protein</fullName>
    </recommendedName>
</protein>
<dbReference type="AlphaFoldDB" id="A0A1M7BMF4"/>
<dbReference type="EMBL" id="LT670844">
    <property type="protein sequence ID" value="SHL56215.1"/>
    <property type="molecule type" value="Genomic_DNA"/>
</dbReference>
<name>A0A1M7BMF4_9BRAD</name>
<proteinExistence type="predicted"/>
<dbReference type="Proteomes" id="UP000189935">
    <property type="component" value="Chromosome I"/>
</dbReference>
<gene>
    <name evidence="2" type="ORF">SAMN05444159_6214</name>
</gene>
<evidence type="ECO:0008006" key="4">
    <source>
        <dbReference type="Google" id="ProtNLM"/>
    </source>
</evidence>
<evidence type="ECO:0000313" key="3">
    <source>
        <dbReference type="Proteomes" id="UP000189935"/>
    </source>
</evidence>
<feature type="region of interest" description="Disordered" evidence="1">
    <location>
        <begin position="77"/>
        <end position="104"/>
    </location>
</feature>
<dbReference type="RefSeq" id="WP_079543436.1">
    <property type="nucleotide sequence ID" value="NZ_LT670844.1"/>
</dbReference>